<protein>
    <submittedName>
        <fullName evidence="6">Transcriptional regulator, GntR family</fullName>
    </submittedName>
</protein>
<name>Q11KV5_CHESB</name>
<dbReference type="KEGG" id="mes:Meso_0568"/>
<dbReference type="SMART" id="SM00345">
    <property type="entry name" value="HTH_GNTR"/>
    <property type="match status" value="1"/>
</dbReference>
<evidence type="ECO:0000256" key="1">
    <source>
        <dbReference type="ARBA" id="ARBA00023015"/>
    </source>
</evidence>
<dbReference type="STRING" id="266779.Meso_0568"/>
<dbReference type="PROSITE" id="PS50949">
    <property type="entry name" value="HTH_GNTR"/>
    <property type="match status" value="1"/>
</dbReference>
<dbReference type="InterPro" id="IPR016181">
    <property type="entry name" value="Acyl_CoA_acyltransferase"/>
</dbReference>
<dbReference type="SMART" id="SM00895">
    <property type="entry name" value="FCD"/>
    <property type="match status" value="1"/>
</dbReference>
<dbReference type="PANTHER" id="PTHR43537">
    <property type="entry name" value="TRANSCRIPTIONAL REGULATOR, GNTR FAMILY"/>
    <property type="match status" value="1"/>
</dbReference>
<dbReference type="Pfam" id="PF00583">
    <property type="entry name" value="Acetyltransf_1"/>
    <property type="match status" value="1"/>
</dbReference>
<evidence type="ECO:0000259" key="5">
    <source>
        <dbReference type="PROSITE" id="PS51186"/>
    </source>
</evidence>
<dbReference type="InterPro" id="IPR008920">
    <property type="entry name" value="TF_FadR/GntR_C"/>
</dbReference>
<dbReference type="CDD" id="cd07377">
    <property type="entry name" value="WHTH_GntR"/>
    <property type="match status" value="1"/>
</dbReference>
<dbReference type="Gene3D" id="1.20.120.530">
    <property type="entry name" value="GntR ligand-binding domain-like"/>
    <property type="match status" value="1"/>
</dbReference>
<evidence type="ECO:0000259" key="4">
    <source>
        <dbReference type="PROSITE" id="PS50949"/>
    </source>
</evidence>
<dbReference type="Gene3D" id="3.40.630.30">
    <property type="match status" value="1"/>
</dbReference>
<reference evidence="6" key="1">
    <citation type="submission" date="2006-06" db="EMBL/GenBank/DDBJ databases">
        <title>Complete sequence of chromosome of Chelativorans sp. BNC1.</title>
        <authorList>
            <consortium name="US DOE Joint Genome Institute"/>
            <person name="Copeland A."/>
            <person name="Lucas S."/>
            <person name="Lapidus A."/>
            <person name="Barry K."/>
            <person name="Detter J.C."/>
            <person name="Glavina del Rio T."/>
            <person name="Hammon N."/>
            <person name="Israni S."/>
            <person name="Dalin E."/>
            <person name="Tice H."/>
            <person name="Pitluck S."/>
            <person name="Chertkov O."/>
            <person name="Brettin T."/>
            <person name="Bruce D."/>
            <person name="Han C."/>
            <person name="Tapia R."/>
            <person name="Gilna P."/>
            <person name="Schmutz J."/>
            <person name="Larimer F."/>
            <person name="Land M."/>
            <person name="Hauser L."/>
            <person name="Kyrpides N."/>
            <person name="Mikhailova N."/>
            <person name="Richardson P."/>
        </authorList>
    </citation>
    <scope>NUCLEOTIDE SEQUENCE</scope>
    <source>
        <strain evidence="6">BNC1</strain>
    </source>
</reference>
<dbReference type="Pfam" id="PF07729">
    <property type="entry name" value="FCD"/>
    <property type="match status" value="1"/>
</dbReference>
<dbReference type="OrthoDB" id="7846328at2"/>
<dbReference type="eggNOG" id="COG0456">
    <property type="taxonomic scope" value="Bacteria"/>
</dbReference>
<evidence type="ECO:0000256" key="3">
    <source>
        <dbReference type="ARBA" id="ARBA00023163"/>
    </source>
</evidence>
<evidence type="ECO:0000256" key="2">
    <source>
        <dbReference type="ARBA" id="ARBA00023125"/>
    </source>
</evidence>
<keyword evidence="1" id="KW-0805">Transcription regulation</keyword>
<dbReference type="eggNOG" id="COG1802">
    <property type="taxonomic scope" value="Bacteria"/>
</dbReference>
<organism evidence="6">
    <name type="scientific">Chelativorans sp. (strain BNC1)</name>
    <dbReference type="NCBI Taxonomy" id="266779"/>
    <lineage>
        <taxon>Bacteria</taxon>
        <taxon>Pseudomonadati</taxon>
        <taxon>Pseudomonadota</taxon>
        <taxon>Alphaproteobacteria</taxon>
        <taxon>Hyphomicrobiales</taxon>
        <taxon>Phyllobacteriaceae</taxon>
        <taxon>Chelativorans</taxon>
    </lineage>
</organism>
<dbReference type="SUPFAM" id="SSF46785">
    <property type="entry name" value="Winged helix' DNA-binding domain"/>
    <property type="match status" value="1"/>
</dbReference>
<dbReference type="SUPFAM" id="SSF48008">
    <property type="entry name" value="GntR ligand-binding domain-like"/>
    <property type="match status" value="1"/>
</dbReference>
<dbReference type="InterPro" id="IPR000524">
    <property type="entry name" value="Tscrpt_reg_HTH_GntR"/>
</dbReference>
<dbReference type="AlphaFoldDB" id="Q11KV5"/>
<evidence type="ECO:0000313" key="6">
    <source>
        <dbReference type="EMBL" id="ABG61970.1"/>
    </source>
</evidence>
<dbReference type="GO" id="GO:0016747">
    <property type="term" value="F:acyltransferase activity, transferring groups other than amino-acyl groups"/>
    <property type="evidence" value="ECO:0007669"/>
    <property type="project" value="InterPro"/>
</dbReference>
<dbReference type="Gene3D" id="1.10.10.10">
    <property type="entry name" value="Winged helix-like DNA-binding domain superfamily/Winged helix DNA-binding domain"/>
    <property type="match status" value="1"/>
</dbReference>
<dbReference type="Pfam" id="PF00392">
    <property type="entry name" value="GntR"/>
    <property type="match status" value="1"/>
</dbReference>
<accession>Q11KV5</accession>
<dbReference type="InterPro" id="IPR036388">
    <property type="entry name" value="WH-like_DNA-bd_sf"/>
</dbReference>
<dbReference type="HOGENOM" id="CLU_695787_0_0_5"/>
<dbReference type="InterPro" id="IPR000182">
    <property type="entry name" value="GNAT_dom"/>
</dbReference>
<dbReference type="GO" id="GO:0003700">
    <property type="term" value="F:DNA-binding transcription factor activity"/>
    <property type="evidence" value="ECO:0007669"/>
    <property type="project" value="InterPro"/>
</dbReference>
<proteinExistence type="predicted"/>
<keyword evidence="2" id="KW-0238">DNA-binding</keyword>
<dbReference type="InterPro" id="IPR036390">
    <property type="entry name" value="WH_DNA-bd_sf"/>
</dbReference>
<dbReference type="GO" id="GO:0003677">
    <property type="term" value="F:DNA binding"/>
    <property type="evidence" value="ECO:0007669"/>
    <property type="project" value="UniProtKB-KW"/>
</dbReference>
<dbReference type="SUPFAM" id="SSF55729">
    <property type="entry name" value="Acyl-CoA N-acyltransferases (Nat)"/>
    <property type="match status" value="1"/>
</dbReference>
<dbReference type="PROSITE" id="PS51186">
    <property type="entry name" value="GNAT"/>
    <property type="match status" value="1"/>
</dbReference>
<dbReference type="EMBL" id="CP000390">
    <property type="protein sequence ID" value="ABG61970.1"/>
    <property type="molecule type" value="Genomic_DNA"/>
</dbReference>
<feature type="domain" description="N-acetyltransferase" evidence="5">
    <location>
        <begin position="250"/>
        <end position="396"/>
    </location>
</feature>
<gene>
    <name evidence="6" type="ordered locus">Meso_0568</name>
</gene>
<keyword evidence="3" id="KW-0804">Transcription</keyword>
<dbReference type="InterPro" id="IPR011711">
    <property type="entry name" value="GntR_C"/>
</dbReference>
<dbReference type="PANTHER" id="PTHR43537:SF5">
    <property type="entry name" value="UXU OPERON TRANSCRIPTIONAL REGULATOR"/>
    <property type="match status" value="1"/>
</dbReference>
<sequence>MKIEGKGTDLSVKRRPLAETVREQISNIILNGELKPGDKLNEMEIAGRLEVSRGPVREAARQLEEMGLLETHAFRGSYVKKFSQREVADIYSLREILESTAALEAVRLATPSDLNAIEVAMRDTETAALSNSRSRMMESDAAFHTALCRAGKNDRITETFKRLATELRLVHLMMSPNPEQLRAAALDHAAILRALRSRNAQHVVDALRSHITGERDVVLQYLAPHGSNTGSSVSPRGVDGPQETRFTGKIIISRHSAKDYPLLARMNRELADDEGHRNPMTVAQMEERFRHFVNKEGWSVDLFKVGDEIVGYATHRRDNDPTNPNRQCVFLKQFYIVRHYRRDNFGKAAFDALAAARFQEGERVVLEVIENNPGGRVFWMRVGFTPYSSMLEYIHQ</sequence>
<feature type="domain" description="HTH gntR-type" evidence="4">
    <location>
        <begin position="15"/>
        <end position="82"/>
    </location>
</feature>